<dbReference type="SUPFAM" id="SSF52499">
    <property type="entry name" value="Isochorismatase-like hydrolases"/>
    <property type="match status" value="1"/>
</dbReference>
<dbReference type="OrthoDB" id="9785724at2"/>
<dbReference type="RefSeq" id="WP_131238010.1">
    <property type="nucleotide sequence ID" value="NZ_CP183326.1"/>
</dbReference>
<dbReference type="CDD" id="cd01014">
    <property type="entry name" value="nicotinamidase_related"/>
    <property type="match status" value="1"/>
</dbReference>
<organism evidence="4 5">
    <name type="scientific">Cytobacillus praedii</name>
    <dbReference type="NCBI Taxonomy" id="1742358"/>
    <lineage>
        <taxon>Bacteria</taxon>
        <taxon>Bacillati</taxon>
        <taxon>Bacillota</taxon>
        <taxon>Bacilli</taxon>
        <taxon>Bacillales</taxon>
        <taxon>Bacillaceae</taxon>
        <taxon>Cytobacillus</taxon>
    </lineage>
</organism>
<dbReference type="InterPro" id="IPR000868">
    <property type="entry name" value="Isochorismatase-like_dom"/>
</dbReference>
<keyword evidence="2 4" id="KW-0378">Hydrolase</keyword>
<name>A0A4R1ARD0_9BACI</name>
<dbReference type="STRING" id="1742358.GCA_001439605_04703"/>
<evidence type="ECO:0000256" key="2">
    <source>
        <dbReference type="ARBA" id="ARBA00022801"/>
    </source>
</evidence>
<evidence type="ECO:0000313" key="5">
    <source>
        <dbReference type="Proteomes" id="UP000293846"/>
    </source>
</evidence>
<gene>
    <name evidence="4" type="ORF">E0Y62_20875</name>
</gene>
<dbReference type="Gene3D" id="3.40.50.850">
    <property type="entry name" value="Isochorismatase-like"/>
    <property type="match status" value="1"/>
</dbReference>
<reference evidence="4 5" key="1">
    <citation type="submission" date="2019-03" db="EMBL/GenBank/DDBJ databases">
        <authorList>
            <person name="Jensen L."/>
            <person name="Storgaard J."/>
            <person name="Sulaj E."/>
            <person name="Schramm A."/>
            <person name="Marshall I.P.G."/>
        </authorList>
    </citation>
    <scope>NUCLEOTIDE SEQUENCE [LARGE SCALE GENOMIC DNA]</scope>
    <source>
        <strain evidence="4 5">2017H2G3</strain>
    </source>
</reference>
<dbReference type="GO" id="GO:0016787">
    <property type="term" value="F:hydrolase activity"/>
    <property type="evidence" value="ECO:0007669"/>
    <property type="project" value="UniProtKB-KW"/>
</dbReference>
<sequence>MQKTALLIIDVQNAMFHESNPIYDGEQLLKNLQDLINRARTVNIPVFFVQHNDEEFKSGTSAWEIHSSIAPNVGEVVIQKHTPDSFHETELHEKLQTEQIKNLVVAGNQTEYCVDTTSRRAYSLGYNVTLVKDAHRTWDSSALSAQQIIDHHNEVLGNAFAALKETKEVQFS</sequence>
<evidence type="ECO:0000313" key="4">
    <source>
        <dbReference type="EMBL" id="TCJ02125.1"/>
    </source>
</evidence>
<protein>
    <submittedName>
        <fullName evidence="4">Cysteine hydrolase</fullName>
    </submittedName>
</protein>
<dbReference type="PANTHER" id="PTHR43540">
    <property type="entry name" value="PEROXYUREIDOACRYLATE/UREIDOACRYLATE AMIDOHYDROLASE-RELATED"/>
    <property type="match status" value="1"/>
</dbReference>
<dbReference type="InterPro" id="IPR036380">
    <property type="entry name" value="Isochorismatase-like_sf"/>
</dbReference>
<evidence type="ECO:0000259" key="3">
    <source>
        <dbReference type="Pfam" id="PF00857"/>
    </source>
</evidence>
<proteinExistence type="inferred from homology"/>
<accession>A0A4R1ARD0</accession>
<keyword evidence="5" id="KW-1185">Reference proteome</keyword>
<dbReference type="Pfam" id="PF00857">
    <property type="entry name" value="Isochorismatase"/>
    <property type="match status" value="1"/>
</dbReference>
<dbReference type="AlphaFoldDB" id="A0A4R1ARD0"/>
<feature type="domain" description="Isochorismatase-like" evidence="3">
    <location>
        <begin position="4"/>
        <end position="139"/>
    </location>
</feature>
<dbReference type="EMBL" id="SJTH01000040">
    <property type="protein sequence ID" value="TCJ02125.1"/>
    <property type="molecule type" value="Genomic_DNA"/>
</dbReference>
<dbReference type="Proteomes" id="UP000293846">
    <property type="component" value="Unassembled WGS sequence"/>
</dbReference>
<dbReference type="InterPro" id="IPR050272">
    <property type="entry name" value="Isochorismatase-like_hydrls"/>
</dbReference>
<comment type="similarity">
    <text evidence="1">Belongs to the isochorismatase family.</text>
</comment>
<evidence type="ECO:0000256" key="1">
    <source>
        <dbReference type="ARBA" id="ARBA00006336"/>
    </source>
</evidence>
<dbReference type="PANTHER" id="PTHR43540:SF14">
    <property type="entry name" value="ISOCHORISMATASE"/>
    <property type="match status" value="1"/>
</dbReference>
<comment type="caution">
    <text evidence="4">The sequence shown here is derived from an EMBL/GenBank/DDBJ whole genome shotgun (WGS) entry which is preliminary data.</text>
</comment>